<dbReference type="PROSITE" id="PS50835">
    <property type="entry name" value="IG_LIKE"/>
    <property type="match status" value="1"/>
</dbReference>
<dbReference type="InterPro" id="IPR036179">
    <property type="entry name" value="Ig-like_dom_sf"/>
</dbReference>
<evidence type="ECO:0000313" key="3">
    <source>
        <dbReference type="EMBL" id="KAI5622163.1"/>
    </source>
</evidence>
<proteinExistence type="predicted"/>
<sequence length="140" mass="15623">AVEPVVKVKMGKKSEGSHVDNLMCSAYSFYPPHIKVTWMRNGKEVEGDVTSTAEMPDGDWYYQIHSHLEYKPESGEEISCVVEHASFKKPMIYKWDPSMPESDKSKIAIGASGLVLGIIISAAGFIYYKKKHSGRILVPT</sequence>
<reference evidence="3" key="1">
    <citation type="submission" date="2018-07" db="EMBL/GenBank/DDBJ databases">
        <title>Comparative genomics of catfishes provides insights into carnivory and benthic adaptation.</title>
        <authorList>
            <person name="Zhang Y."/>
            <person name="Wang D."/>
            <person name="Peng Z."/>
            <person name="Zheng S."/>
            <person name="Shao F."/>
            <person name="Tao W."/>
        </authorList>
    </citation>
    <scope>NUCLEOTIDE SEQUENCE</scope>
    <source>
        <strain evidence="3">Chongqing</strain>
    </source>
</reference>
<dbReference type="EMBL" id="MU551627">
    <property type="protein sequence ID" value="KAI5622163.1"/>
    <property type="molecule type" value="Genomic_DNA"/>
</dbReference>
<dbReference type="InterPro" id="IPR050160">
    <property type="entry name" value="MHC/Immunoglobulin"/>
</dbReference>
<keyword evidence="4" id="KW-1185">Reference proteome</keyword>
<dbReference type="SMART" id="SM00407">
    <property type="entry name" value="IGc1"/>
    <property type="match status" value="1"/>
</dbReference>
<evidence type="ECO:0000259" key="2">
    <source>
        <dbReference type="PROSITE" id="PS50835"/>
    </source>
</evidence>
<feature type="domain" description="Ig-like" evidence="2">
    <location>
        <begin position="4"/>
        <end position="86"/>
    </location>
</feature>
<feature type="transmembrane region" description="Helical" evidence="1">
    <location>
        <begin position="107"/>
        <end position="128"/>
    </location>
</feature>
<dbReference type="PANTHER" id="PTHR19944">
    <property type="entry name" value="MHC CLASS II-RELATED"/>
    <property type="match status" value="1"/>
</dbReference>
<protein>
    <submittedName>
        <fullName evidence="3">Major histocompatibility complex class II integral membrane beta chain</fullName>
    </submittedName>
</protein>
<dbReference type="InterPro" id="IPR003597">
    <property type="entry name" value="Ig_C1-set"/>
</dbReference>
<dbReference type="InterPro" id="IPR007110">
    <property type="entry name" value="Ig-like_dom"/>
</dbReference>
<evidence type="ECO:0000313" key="4">
    <source>
        <dbReference type="Proteomes" id="UP001205998"/>
    </source>
</evidence>
<keyword evidence="1" id="KW-0812">Transmembrane</keyword>
<name>A0AAD5ASK4_SILAS</name>
<dbReference type="PANTHER" id="PTHR19944:SF99">
    <property type="entry name" value="HLA CLASS II HISTOCOMPATIBILITY ANTIGEN, DRB1 BETA CHAIN"/>
    <property type="match status" value="1"/>
</dbReference>
<organism evidence="3 4">
    <name type="scientific">Silurus asotus</name>
    <name type="common">Amur catfish</name>
    <name type="synonym">Parasilurus asotus</name>
    <dbReference type="NCBI Taxonomy" id="30991"/>
    <lineage>
        <taxon>Eukaryota</taxon>
        <taxon>Metazoa</taxon>
        <taxon>Chordata</taxon>
        <taxon>Craniata</taxon>
        <taxon>Vertebrata</taxon>
        <taxon>Euteleostomi</taxon>
        <taxon>Actinopterygii</taxon>
        <taxon>Neopterygii</taxon>
        <taxon>Teleostei</taxon>
        <taxon>Ostariophysi</taxon>
        <taxon>Siluriformes</taxon>
        <taxon>Siluridae</taxon>
        <taxon>Silurus</taxon>
    </lineage>
</organism>
<evidence type="ECO:0000256" key="1">
    <source>
        <dbReference type="SAM" id="Phobius"/>
    </source>
</evidence>
<dbReference type="InterPro" id="IPR013783">
    <property type="entry name" value="Ig-like_fold"/>
</dbReference>
<accession>A0AAD5ASK4</accession>
<gene>
    <name evidence="3" type="ORF">C0J50_18547</name>
</gene>
<keyword evidence="1" id="KW-1133">Transmembrane helix</keyword>
<dbReference type="Gene3D" id="2.60.40.10">
    <property type="entry name" value="Immunoglobulins"/>
    <property type="match status" value="1"/>
</dbReference>
<comment type="caution">
    <text evidence="3">The sequence shown here is derived from an EMBL/GenBank/DDBJ whole genome shotgun (WGS) entry which is preliminary data.</text>
</comment>
<feature type="non-terminal residue" evidence="3">
    <location>
        <position position="1"/>
    </location>
</feature>
<keyword evidence="1" id="KW-0472">Membrane</keyword>
<dbReference type="Proteomes" id="UP001205998">
    <property type="component" value="Unassembled WGS sequence"/>
</dbReference>
<dbReference type="AlphaFoldDB" id="A0AAD5ASK4"/>
<feature type="non-terminal residue" evidence="3">
    <location>
        <position position="140"/>
    </location>
</feature>
<dbReference type="SUPFAM" id="SSF48726">
    <property type="entry name" value="Immunoglobulin"/>
    <property type="match status" value="1"/>
</dbReference>
<dbReference type="Pfam" id="PF07654">
    <property type="entry name" value="C1-set"/>
    <property type="match status" value="1"/>
</dbReference>